<accession>A0ABV7VAX7</accession>
<dbReference type="Pfam" id="PF03328">
    <property type="entry name" value="HpcH_HpaI"/>
    <property type="match status" value="1"/>
</dbReference>
<dbReference type="InterPro" id="IPR015813">
    <property type="entry name" value="Pyrv/PenolPyrv_kinase-like_dom"/>
</dbReference>
<evidence type="ECO:0000256" key="1">
    <source>
        <dbReference type="ARBA" id="ARBA00001946"/>
    </source>
</evidence>
<dbReference type="SUPFAM" id="SSF51621">
    <property type="entry name" value="Phosphoenolpyruvate/pyruvate domain"/>
    <property type="match status" value="1"/>
</dbReference>
<dbReference type="EMBL" id="JBHRYJ010000001">
    <property type="protein sequence ID" value="MFC3674284.1"/>
    <property type="molecule type" value="Genomic_DNA"/>
</dbReference>
<dbReference type="InterPro" id="IPR005000">
    <property type="entry name" value="Aldolase/citrate-lyase_domain"/>
</dbReference>
<keyword evidence="4" id="KW-0460">Magnesium</keyword>
<dbReference type="PIRSF" id="PIRSF015582">
    <property type="entry name" value="Cit_lyase_B"/>
    <property type="match status" value="1"/>
</dbReference>
<dbReference type="Gene3D" id="3.20.20.60">
    <property type="entry name" value="Phosphoenolpyruvate-binding domains"/>
    <property type="match status" value="1"/>
</dbReference>
<dbReference type="PANTHER" id="PTHR32308:SF0">
    <property type="entry name" value="HPCH_HPAI ALDOLASE_CITRATE LYASE DOMAIN-CONTAINING PROTEIN"/>
    <property type="match status" value="1"/>
</dbReference>
<keyword evidence="3" id="KW-0479">Metal-binding</keyword>
<name>A0ABV7VAX7_9PROT</name>
<evidence type="ECO:0000259" key="5">
    <source>
        <dbReference type="Pfam" id="PF03328"/>
    </source>
</evidence>
<evidence type="ECO:0000313" key="7">
    <source>
        <dbReference type="Proteomes" id="UP001595711"/>
    </source>
</evidence>
<evidence type="ECO:0000256" key="4">
    <source>
        <dbReference type="ARBA" id="ARBA00022842"/>
    </source>
</evidence>
<feature type="domain" description="HpcH/HpaI aldolase/citrate lyase" evidence="5">
    <location>
        <begin position="4"/>
        <end position="222"/>
    </location>
</feature>
<comment type="cofactor">
    <cofactor evidence="1">
        <name>Mg(2+)</name>
        <dbReference type="ChEBI" id="CHEBI:18420"/>
    </cofactor>
</comment>
<gene>
    <name evidence="6" type="ORF">ACFOOQ_01940</name>
</gene>
<organism evidence="6 7">
    <name type="scientific">Ferrovibrio xuzhouensis</name>
    <dbReference type="NCBI Taxonomy" id="1576914"/>
    <lineage>
        <taxon>Bacteria</taxon>
        <taxon>Pseudomonadati</taxon>
        <taxon>Pseudomonadota</taxon>
        <taxon>Alphaproteobacteria</taxon>
        <taxon>Rhodospirillales</taxon>
        <taxon>Rhodospirillaceae</taxon>
        <taxon>Ferrovibrio</taxon>
    </lineage>
</organism>
<comment type="caution">
    <text evidence="6">The sequence shown here is derived from an EMBL/GenBank/DDBJ whole genome shotgun (WGS) entry which is preliminary data.</text>
</comment>
<reference evidence="7" key="1">
    <citation type="journal article" date="2019" name="Int. J. Syst. Evol. Microbiol.">
        <title>The Global Catalogue of Microorganisms (GCM) 10K type strain sequencing project: providing services to taxonomists for standard genome sequencing and annotation.</title>
        <authorList>
            <consortium name="The Broad Institute Genomics Platform"/>
            <consortium name="The Broad Institute Genome Sequencing Center for Infectious Disease"/>
            <person name="Wu L."/>
            <person name="Ma J."/>
        </authorList>
    </citation>
    <scope>NUCLEOTIDE SEQUENCE [LARGE SCALE GENOMIC DNA]</scope>
    <source>
        <strain evidence="7">KCTC 42182</strain>
    </source>
</reference>
<evidence type="ECO:0000256" key="2">
    <source>
        <dbReference type="ARBA" id="ARBA00005568"/>
    </source>
</evidence>
<dbReference type="RefSeq" id="WP_379720970.1">
    <property type="nucleotide sequence ID" value="NZ_JBHRYJ010000001.1"/>
</dbReference>
<protein>
    <submittedName>
        <fullName evidence="6">HpcH/HpaI aldolase/citrate lyase family protein</fullName>
    </submittedName>
</protein>
<evidence type="ECO:0000313" key="6">
    <source>
        <dbReference type="EMBL" id="MFC3674284.1"/>
    </source>
</evidence>
<dbReference type="Proteomes" id="UP001595711">
    <property type="component" value="Unassembled WGS sequence"/>
</dbReference>
<evidence type="ECO:0000256" key="3">
    <source>
        <dbReference type="ARBA" id="ARBA00022723"/>
    </source>
</evidence>
<keyword evidence="7" id="KW-1185">Reference proteome</keyword>
<sequence length="282" mass="30059">MSYRSYLFVPADSPRKLARAAESGADAVILDLEDAVAPANKAAARTGAARFLTQPAPMARFVRVNGLTTKLTEDDVAATAAAGPDGYVLPKCEGPDDIEALAALIARHGGTESIGIMAIGTETVRGLRRLMREDWSHPRLTALTWGGEDLSADMGAERNRDEAGMYLGPFQMARDQTLLAAIEAGVSAVDAVFTDFRDEAGLMREARAAKALGFTGKMAIHPAQVPVIHAAFRPEPAEVDWARAVIAALDVTGEGVASLNGVMLDRPHLVRAHKILERHARS</sequence>
<proteinExistence type="inferred from homology"/>
<dbReference type="InterPro" id="IPR011206">
    <property type="entry name" value="Citrate_lyase_beta/mcl1/mcl2"/>
</dbReference>
<comment type="similarity">
    <text evidence="2">Belongs to the HpcH/HpaI aldolase family.</text>
</comment>
<dbReference type="InterPro" id="IPR040442">
    <property type="entry name" value="Pyrv_kinase-like_dom_sf"/>
</dbReference>
<dbReference type="PANTHER" id="PTHR32308">
    <property type="entry name" value="LYASE BETA SUBUNIT, PUTATIVE (AFU_ORTHOLOGUE AFUA_4G13030)-RELATED"/>
    <property type="match status" value="1"/>
</dbReference>
<keyword evidence="6" id="KW-0456">Lyase</keyword>
<dbReference type="GO" id="GO:0016829">
    <property type="term" value="F:lyase activity"/>
    <property type="evidence" value="ECO:0007669"/>
    <property type="project" value="UniProtKB-KW"/>
</dbReference>